<dbReference type="SMART" id="SM00220">
    <property type="entry name" value="S_TKc"/>
    <property type="match status" value="1"/>
</dbReference>
<evidence type="ECO:0000256" key="1">
    <source>
        <dbReference type="ARBA" id="ARBA00004714"/>
    </source>
</evidence>
<dbReference type="NCBIfam" id="NF033379">
    <property type="entry name" value="FrucBisAld_I"/>
    <property type="match status" value="1"/>
</dbReference>
<dbReference type="eggNOG" id="KOG0592">
    <property type="taxonomic scope" value="Eukaryota"/>
</dbReference>
<dbReference type="PROSITE" id="PS00107">
    <property type="entry name" value="PROTEIN_KINASE_ATP"/>
    <property type="match status" value="1"/>
</dbReference>
<name>F0YDV1_AURAN</name>
<reference evidence="11 12" key="1">
    <citation type="journal article" date="2011" name="Proc. Natl. Acad. Sci. U.S.A.">
        <title>Niche of harmful alga Aureococcus anophagefferens revealed through ecogenomics.</title>
        <authorList>
            <person name="Gobler C.J."/>
            <person name="Berry D.L."/>
            <person name="Dyhrman S.T."/>
            <person name="Wilhelm S.W."/>
            <person name="Salamov A."/>
            <person name="Lobanov A.V."/>
            <person name="Zhang Y."/>
            <person name="Collier J.L."/>
            <person name="Wurch L.L."/>
            <person name="Kustka A.B."/>
            <person name="Dill B.D."/>
            <person name="Shah M."/>
            <person name="VerBerkmoes N.C."/>
            <person name="Kuo A."/>
            <person name="Terry A."/>
            <person name="Pangilinan J."/>
            <person name="Lindquist E.A."/>
            <person name="Lucas S."/>
            <person name="Paulsen I.T."/>
            <person name="Hattenrath-Lehmann T.K."/>
            <person name="Talmage S.C."/>
            <person name="Walker E.A."/>
            <person name="Koch F."/>
            <person name="Burson A.M."/>
            <person name="Marcoval M.A."/>
            <person name="Tang Y.Z."/>
            <person name="Lecleir G.R."/>
            <person name="Coyne K.J."/>
            <person name="Berg G.M."/>
            <person name="Bertrand E.M."/>
            <person name="Saito M.A."/>
            <person name="Gladyshev V.N."/>
            <person name="Grigoriev I.V."/>
        </authorList>
    </citation>
    <scope>NUCLEOTIDE SEQUENCE [LARGE SCALE GENOMIC DNA]</scope>
    <source>
        <strain evidence="12">CCMP 1984</strain>
    </source>
</reference>
<dbReference type="SUPFAM" id="SSF56300">
    <property type="entry name" value="Metallo-dependent phosphatases"/>
    <property type="match status" value="1"/>
</dbReference>
<dbReference type="Gene3D" id="1.10.510.10">
    <property type="entry name" value="Transferase(Phosphotransferase) domain 1"/>
    <property type="match status" value="1"/>
</dbReference>
<dbReference type="InterPro" id="IPR008271">
    <property type="entry name" value="Ser/Thr_kinase_AS"/>
</dbReference>
<dbReference type="SUPFAM" id="SSF56112">
    <property type="entry name" value="Protein kinase-like (PK-like)"/>
    <property type="match status" value="1"/>
</dbReference>
<feature type="region of interest" description="Disordered" evidence="9">
    <location>
        <begin position="1167"/>
        <end position="1245"/>
    </location>
</feature>
<keyword evidence="5 8" id="KW-0067">ATP-binding</keyword>
<dbReference type="RefSeq" id="XP_009038604.1">
    <property type="nucleotide sequence ID" value="XM_009040356.1"/>
</dbReference>
<dbReference type="GO" id="GO:0006096">
    <property type="term" value="P:glycolytic process"/>
    <property type="evidence" value="ECO:0007669"/>
    <property type="project" value="UniProtKB-UniPathway"/>
</dbReference>
<dbReference type="PROSITE" id="PS00108">
    <property type="entry name" value="PROTEIN_KINASE_ST"/>
    <property type="match status" value="1"/>
</dbReference>
<evidence type="ECO:0000256" key="7">
    <source>
        <dbReference type="ARBA" id="ARBA00023239"/>
    </source>
</evidence>
<dbReference type="Pfam" id="PF00069">
    <property type="entry name" value="Pkinase"/>
    <property type="match status" value="1"/>
</dbReference>
<evidence type="ECO:0000313" key="11">
    <source>
        <dbReference type="EMBL" id="EGB06859.1"/>
    </source>
</evidence>
<evidence type="ECO:0000256" key="2">
    <source>
        <dbReference type="ARBA" id="ARBA00010387"/>
    </source>
</evidence>
<feature type="binding site" evidence="8">
    <location>
        <position position="593"/>
    </location>
    <ligand>
        <name>ATP</name>
        <dbReference type="ChEBI" id="CHEBI:30616"/>
    </ligand>
</feature>
<dbReference type="GO" id="GO:0005524">
    <property type="term" value="F:ATP binding"/>
    <property type="evidence" value="ECO:0007669"/>
    <property type="project" value="UniProtKB-UniRule"/>
</dbReference>
<evidence type="ECO:0000259" key="10">
    <source>
        <dbReference type="PROSITE" id="PS50011"/>
    </source>
</evidence>
<evidence type="ECO:0000256" key="9">
    <source>
        <dbReference type="SAM" id="MobiDB-lite"/>
    </source>
</evidence>
<dbReference type="PROSITE" id="PS50011">
    <property type="entry name" value="PROTEIN_KINASE_DOM"/>
    <property type="match status" value="1"/>
</dbReference>
<dbReference type="InterPro" id="IPR029052">
    <property type="entry name" value="Metallo-depent_PP-like"/>
</dbReference>
<dbReference type="EC" id="4.1.2.13" evidence="3"/>
<dbReference type="SUPFAM" id="SSF51569">
    <property type="entry name" value="Aldolase"/>
    <property type="match status" value="1"/>
</dbReference>
<dbReference type="UniPathway" id="UPA00109">
    <property type="reaction ID" value="UER00183"/>
</dbReference>
<evidence type="ECO:0000313" key="12">
    <source>
        <dbReference type="Proteomes" id="UP000002729"/>
    </source>
</evidence>
<keyword evidence="4 8" id="KW-0547">Nucleotide-binding</keyword>
<keyword evidence="6" id="KW-0324">Glycolysis</keyword>
<dbReference type="Proteomes" id="UP000002729">
    <property type="component" value="Unassembled WGS sequence"/>
</dbReference>
<dbReference type="eggNOG" id="KOG1557">
    <property type="taxonomic scope" value="Eukaryota"/>
</dbReference>
<keyword evidence="7" id="KW-0456">Lyase</keyword>
<dbReference type="GeneID" id="20228466"/>
<dbReference type="InterPro" id="IPR013785">
    <property type="entry name" value="Aldolase_TIM"/>
</dbReference>
<protein>
    <recommendedName>
        <fullName evidence="3">fructose-bisphosphate aldolase</fullName>
        <ecNumber evidence="3">4.1.2.13</ecNumber>
    </recommendedName>
</protein>
<dbReference type="InterPro" id="IPR017441">
    <property type="entry name" value="Protein_kinase_ATP_BS"/>
</dbReference>
<dbReference type="Gene3D" id="1.25.40.10">
    <property type="entry name" value="Tetratricopeptide repeat domain"/>
    <property type="match status" value="1"/>
</dbReference>
<proteinExistence type="inferred from homology"/>
<dbReference type="EMBL" id="GL833133">
    <property type="protein sequence ID" value="EGB06859.1"/>
    <property type="molecule type" value="Genomic_DNA"/>
</dbReference>
<dbReference type="PANTHER" id="PTHR11627">
    <property type="entry name" value="FRUCTOSE-BISPHOSPHATE ALDOLASE"/>
    <property type="match status" value="1"/>
</dbReference>
<evidence type="ECO:0000256" key="4">
    <source>
        <dbReference type="ARBA" id="ARBA00022741"/>
    </source>
</evidence>
<evidence type="ECO:0000256" key="5">
    <source>
        <dbReference type="ARBA" id="ARBA00022840"/>
    </source>
</evidence>
<evidence type="ECO:0000256" key="8">
    <source>
        <dbReference type="PROSITE-ProRule" id="PRU10141"/>
    </source>
</evidence>
<feature type="domain" description="Protein kinase" evidence="10">
    <location>
        <begin position="564"/>
        <end position="844"/>
    </location>
</feature>
<sequence>MAAHHCFGAGADERRKWLSKEAKAELEGVVNYIATPGKGISACDESGRTINPRLEAVGLTPSEELRRCYRQTLFDAPGAPDYLTAVILDPETVKQCADDGTPFPALLKKRGLLPGVKPSLTVYKLPGTSGETCMQGLDGLALRCREYKAAGCTFAKWRSPLTIDVAQGTPSALAIETNMRDLARYALICQAEGLVPIVEPDLVLKGDHSLEDAVEANARVNMELFRACADYGVYLEGCILKTNLVNAGKDGATEYSLEDIADANLRMLRRVLPVAVKTVNYLSGGQDLEQASSRLAAINDLKKKRGGDKYAPWNLSFSWSACIQLPIFQLCKTETADASGLPRAAMQALYVKNLAVARDAALGKHAALPKKGWATALGFSSAFSRRQKASAVVNSWSRDDCQSFFFAGRMPRPQNVHHIKRKRPDAMAALLDKKLVDKVERLKADANRSLMEKRPIEACGIYAEAIAIQPSAVLHSNRAAARSTTRTRRSTLDGTYAKAWYRKAKALCEDRQFDAADATLDGAFEAIPAKAIAREKSLDELEKLRDHVEQKRDEAAGAPSIKHFEVIEELGNGNYSSIYRAKRKADGQTFALKLVEKAQVDKIKKRHPNVHNEIKMEKRALAKLQDGPRGEHPNLIKMFRTFQDYYTLYYMMELCEGGEMWAQTLSPDGARAGVPVHHSLARFWVSELVDAVEHVHACGLVHRDIKPENMMLTADGHVKLIDFGTAKDLVDTDLNGPEFVGTPEFMAPEMVESKSTTSYAADLWAVGIVAYQLVCGVGPYKAQSPYFSFLRIKRAVARDTFPEILRISPAGDFVGALLREDPASRLGATAAPGDLSALRKTAWLAPEYAASPDPNKRAAAAATKIPTLAELALRAVGDLAERADYAEKRLGPSATTAALDGSGKLVPWLTAVERATLRRYLERVGALKTLKVHRLLYDSPAESKYDAPTAFVVMGQPRVGRKARLKKLDPADPASLDHELAQIRRAVSAVNRLRPPFLFVAGNLVAYEVGEAGRAVALDKFKKTMARVSETIPTMYVCGKLDAPDRASLDAYEATFGSSFYSFWKNGAKYVVLNSTLFDLDPALDDRAALQARWLDEELELGKIGSHTNIFVSFEAPVRDKRDLADPKRRAWAKKILSHRVDGWLCGAGEEPFSKLIHARDVLAADGGAKPKVPKPKPLVVAPKKRVIEDGDDDDAPRLDDDASEDDDSESDASYESDSDEPEDDKMALVCGTPPVAGGVGEDEPVPAGLRLVTVYESHFDSKFYELEKVPGSIANIKEREPPLKWH</sequence>
<dbReference type="OrthoDB" id="347657at2759"/>
<gene>
    <name evidence="11" type="ORF">AURANDRAFT_71922</name>
</gene>
<dbReference type="InterPro" id="IPR000741">
    <property type="entry name" value="FBA_I"/>
</dbReference>
<dbReference type="GO" id="GO:0004672">
    <property type="term" value="F:protein kinase activity"/>
    <property type="evidence" value="ECO:0007669"/>
    <property type="project" value="InterPro"/>
</dbReference>
<organism evidence="12">
    <name type="scientific">Aureococcus anophagefferens</name>
    <name type="common">Harmful bloom alga</name>
    <dbReference type="NCBI Taxonomy" id="44056"/>
    <lineage>
        <taxon>Eukaryota</taxon>
        <taxon>Sar</taxon>
        <taxon>Stramenopiles</taxon>
        <taxon>Ochrophyta</taxon>
        <taxon>Pelagophyceae</taxon>
        <taxon>Pelagomonadales</taxon>
        <taxon>Pelagomonadaceae</taxon>
        <taxon>Aureococcus</taxon>
    </lineage>
</organism>
<evidence type="ECO:0000256" key="3">
    <source>
        <dbReference type="ARBA" id="ARBA00013068"/>
    </source>
</evidence>
<dbReference type="Gene3D" id="3.20.20.70">
    <property type="entry name" value="Aldolase class I"/>
    <property type="match status" value="1"/>
</dbReference>
<dbReference type="InterPro" id="IPR000719">
    <property type="entry name" value="Prot_kinase_dom"/>
</dbReference>
<dbReference type="GO" id="GO:0004332">
    <property type="term" value="F:fructose-bisphosphate aldolase activity"/>
    <property type="evidence" value="ECO:0007669"/>
    <property type="project" value="UniProtKB-EC"/>
</dbReference>
<dbReference type="InterPro" id="IPR011009">
    <property type="entry name" value="Kinase-like_dom_sf"/>
</dbReference>
<evidence type="ECO:0000256" key="6">
    <source>
        <dbReference type="ARBA" id="ARBA00023152"/>
    </source>
</evidence>
<accession>F0YDV1</accession>
<keyword evidence="12" id="KW-1185">Reference proteome</keyword>
<dbReference type="Pfam" id="PF00274">
    <property type="entry name" value="Glycolytic"/>
    <property type="match status" value="1"/>
</dbReference>
<dbReference type="SUPFAM" id="SSF48452">
    <property type="entry name" value="TPR-like"/>
    <property type="match status" value="1"/>
</dbReference>
<dbReference type="InterPro" id="IPR011990">
    <property type="entry name" value="TPR-like_helical_dom_sf"/>
</dbReference>
<dbReference type="Gene3D" id="3.30.200.20">
    <property type="entry name" value="Phosphorylase Kinase, domain 1"/>
    <property type="match status" value="1"/>
</dbReference>
<feature type="compositionally biased region" description="Acidic residues" evidence="9">
    <location>
        <begin position="1202"/>
        <end position="1224"/>
    </location>
</feature>
<dbReference type="KEGG" id="aaf:AURANDRAFT_71922"/>
<comment type="pathway">
    <text evidence="1">Carbohydrate degradation; glycolysis; D-glyceraldehyde 3-phosphate and glycerone phosphate from D-glucose: step 4/4.</text>
</comment>
<dbReference type="InParanoid" id="F0YDV1"/>
<comment type="similarity">
    <text evidence="2">Belongs to the class I fructose-bisphosphate aldolase family.</text>
</comment>